<dbReference type="InterPro" id="IPR020891">
    <property type="entry name" value="UPF0758_CS"/>
</dbReference>
<evidence type="ECO:0000256" key="2">
    <source>
        <dbReference type="ARBA" id="ARBA00022723"/>
    </source>
</evidence>
<dbReference type="GO" id="GO:0008237">
    <property type="term" value="F:metallopeptidase activity"/>
    <property type="evidence" value="ECO:0007669"/>
    <property type="project" value="UniProtKB-KW"/>
</dbReference>
<protein>
    <submittedName>
        <fullName evidence="9">DNA repair protein RadC</fullName>
    </submittedName>
</protein>
<comment type="similarity">
    <text evidence="6">Belongs to the UPF0758 family.</text>
</comment>
<dbReference type="Proteomes" id="UP000002745">
    <property type="component" value="Chromosome"/>
</dbReference>
<evidence type="ECO:0000256" key="6">
    <source>
        <dbReference type="RuleBase" id="RU003797"/>
    </source>
</evidence>
<proteinExistence type="inferred from homology"/>
<reference evidence="10" key="1">
    <citation type="journal article" date="2011" name="J. Bacteriol.">
        <title>Genome sequences of eight morphologically diverse alphaproteobacteria.</title>
        <authorList>
            <consortium name="US DOE Joint Genome Institute"/>
            <person name="Brown P.J."/>
            <person name="Kysela D.T."/>
            <person name="Buechlein A."/>
            <person name="Hemmerich C."/>
            <person name="Brun Y.V."/>
        </authorList>
    </citation>
    <scope>NUCLEOTIDE SEQUENCE [LARGE SCALE GENOMIC DNA]</scope>
    <source>
        <strain evidence="10">ATCC 49814 / DSM 5838 / IFAM 1418</strain>
    </source>
</reference>
<dbReference type="GO" id="GO:0006508">
    <property type="term" value="P:proteolysis"/>
    <property type="evidence" value="ECO:0007669"/>
    <property type="project" value="UniProtKB-KW"/>
</dbReference>
<dbReference type="NCBIfam" id="TIGR00608">
    <property type="entry name" value="radc"/>
    <property type="match status" value="1"/>
</dbReference>
<dbReference type="RefSeq" id="WP_015826466.1">
    <property type="nucleotide sequence ID" value="NC_012982.1"/>
</dbReference>
<feature type="compositionally biased region" description="Polar residues" evidence="7">
    <location>
        <begin position="27"/>
        <end position="37"/>
    </location>
</feature>
<dbReference type="EMBL" id="CP001678">
    <property type="protein sequence ID" value="ACT58316.1"/>
    <property type="molecule type" value="Genomic_DNA"/>
</dbReference>
<feature type="domain" description="MPN" evidence="8">
    <location>
        <begin position="150"/>
        <end position="272"/>
    </location>
</feature>
<dbReference type="Gene3D" id="1.10.150.20">
    <property type="entry name" value="5' to 3' exonuclease, C-terminal subdomain"/>
    <property type="match status" value="1"/>
</dbReference>
<keyword evidence="5" id="KW-0482">Metalloprotease</keyword>
<keyword evidence="3" id="KW-0378">Hydrolase</keyword>
<dbReference type="Pfam" id="PF04002">
    <property type="entry name" value="RadC"/>
    <property type="match status" value="1"/>
</dbReference>
<keyword evidence="2" id="KW-0479">Metal-binding</keyword>
<evidence type="ECO:0000259" key="8">
    <source>
        <dbReference type="PROSITE" id="PS50249"/>
    </source>
</evidence>
<keyword evidence="4" id="KW-0862">Zinc</keyword>
<dbReference type="InterPro" id="IPR001405">
    <property type="entry name" value="UPF0758"/>
</dbReference>
<organism evidence="9 10">
    <name type="scientific">Hirschia baltica (strain ATCC 49814 / DSM 5838 / IFAM 1418)</name>
    <dbReference type="NCBI Taxonomy" id="582402"/>
    <lineage>
        <taxon>Bacteria</taxon>
        <taxon>Pseudomonadati</taxon>
        <taxon>Pseudomonadota</taxon>
        <taxon>Alphaproteobacteria</taxon>
        <taxon>Hyphomonadales</taxon>
        <taxon>Hyphomonadaceae</taxon>
        <taxon>Hirschia</taxon>
    </lineage>
</organism>
<dbReference type="KEGG" id="hba:Hbal_0614"/>
<dbReference type="Gene3D" id="3.40.140.10">
    <property type="entry name" value="Cytidine Deaminase, domain 2"/>
    <property type="match status" value="1"/>
</dbReference>
<evidence type="ECO:0000313" key="9">
    <source>
        <dbReference type="EMBL" id="ACT58316.1"/>
    </source>
</evidence>
<dbReference type="PANTHER" id="PTHR30471">
    <property type="entry name" value="DNA REPAIR PROTEIN RADC"/>
    <property type="match status" value="1"/>
</dbReference>
<evidence type="ECO:0000256" key="7">
    <source>
        <dbReference type="SAM" id="MobiDB-lite"/>
    </source>
</evidence>
<dbReference type="CDD" id="cd08071">
    <property type="entry name" value="MPN_DUF2466"/>
    <property type="match status" value="1"/>
</dbReference>
<gene>
    <name evidence="9" type="ordered locus">Hbal_0614</name>
</gene>
<dbReference type="NCBIfam" id="NF000642">
    <property type="entry name" value="PRK00024.1"/>
    <property type="match status" value="1"/>
</dbReference>
<feature type="compositionally biased region" description="Basic residues" evidence="7">
    <location>
        <begin position="45"/>
        <end position="57"/>
    </location>
</feature>
<evidence type="ECO:0000256" key="5">
    <source>
        <dbReference type="ARBA" id="ARBA00023049"/>
    </source>
</evidence>
<dbReference type="AlphaFoldDB" id="C6XNR3"/>
<evidence type="ECO:0000256" key="3">
    <source>
        <dbReference type="ARBA" id="ARBA00022801"/>
    </source>
</evidence>
<feature type="region of interest" description="Disordered" evidence="7">
    <location>
        <begin position="1"/>
        <end position="57"/>
    </location>
</feature>
<dbReference type="PANTHER" id="PTHR30471:SF3">
    <property type="entry name" value="UPF0758 PROTEIN YEES-RELATED"/>
    <property type="match status" value="1"/>
</dbReference>
<dbReference type="GO" id="GO:0046872">
    <property type="term" value="F:metal ion binding"/>
    <property type="evidence" value="ECO:0007669"/>
    <property type="project" value="UniProtKB-KW"/>
</dbReference>
<name>C6XNR3_HIRBI</name>
<sequence length="272" mass="30085">MNENANTNSQATNGEKPNGVEDGLGVQYSSTPLVSNTPAQPAAKPKSKPVKHYHGHRDRLRDRVLQGHGNTLPDYELLELLLFAFIPRRDVKPVAKALIDKFGGISGVMAAPIKRLKEVDGIGETCATYIQATHLLNQRCSLEEVKARPIISNWGALLSHVRIALQHETEEQFRVLFLDHKNQLIADERQSQGTINHAPVYPRELAKRALELSASALILVHNHPSGDPTPSRADIDVTREIMDAFEPLEITIHDHLIVGKKGITSLKAKNLI</sequence>
<dbReference type="HOGENOM" id="CLU_073529_0_0_5"/>
<dbReference type="InterPro" id="IPR025657">
    <property type="entry name" value="RadC_JAB"/>
</dbReference>
<keyword evidence="1" id="KW-0645">Protease</keyword>
<dbReference type="STRING" id="582402.Hbal_0614"/>
<accession>C6XNR3</accession>
<dbReference type="SUPFAM" id="SSF102712">
    <property type="entry name" value="JAB1/MPN domain"/>
    <property type="match status" value="1"/>
</dbReference>
<evidence type="ECO:0000256" key="4">
    <source>
        <dbReference type="ARBA" id="ARBA00022833"/>
    </source>
</evidence>
<feature type="compositionally biased region" description="Polar residues" evidence="7">
    <location>
        <begin position="1"/>
        <end position="15"/>
    </location>
</feature>
<dbReference type="SUPFAM" id="SSF47781">
    <property type="entry name" value="RuvA domain 2-like"/>
    <property type="match status" value="1"/>
</dbReference>
<dbReference type="PROSITE" id="PS50249">
    <property type="entry name" value="MPN"/>
    <property type="match status" value="1"/>
</dbReference>
<dbReference type="PROSITE" id="PS01302">
    <property type="entry name" value="UPF0758"/>
    <property type="match status" value="1"/>
</dbReference>
<dbReference type="InterPro" id="IPR037518">
    <property type="entry name" value="MPN"/>
</dbReference>
<evidence type="ECO:0000313" key="10">
    <source>
        <dbReference type="Proteomes" id="UP000002745"/>
    </source>
</evidence>
<dbReference type="eggNOG" id="COG2003">
    <property type="taxonomic scope" value="Bacteria"/>
</dbReference>
<dbReference type="OrthoDB" id="9804482at2"/>
<dbReference type="InterPro" id="IPR010994">
    <property type="entry name" value="RuvA_2-like"/>
</dbReference>
<evidence type="ECO:0000256" key="1">
    <source>
        <dbReference type="ARBA" id="ARBA00022670"/>
    </source>
</evidence>
<keyword evidence="10" id="KW-1185">Reference proteome</keyword>